<proteinExistence type="predicted"/>
<keyword evidence="2" id="KW-1185">Reference proteome</keyword>
<dbReference type="AlphaFoldDB" id="A0AAV4NG20"/>
<protein>
    <submittedName>
        <fullName evidence="1">Uncharacterized protein</fullName>
    </submittedName>
</protein>
<accession>A0AAV4NG20</accession>
<reference evidence="1 2" key="1">
    <citation type="submission" date="2021-06" db="EMBL/GenBank/DDBJ databases">
        <title>Caerostris extrusa draft genome.</title>
        <authorList>
            <person name="Kono N."/>
            <person name="Arakawa K."/>
        </authorList>
    </citation>
    <scope>NUCLEOTIDE SEQUENCE [LARGE SCALE GENOMIC DNA]</scope>
</reference>
<evidence type="ECO:0000313" key="2">
    <source>
        <dbReference type="Proteomes" id="UP001054945"/>
    </source>
</evidence>
<evidence type="ECO:0000313" key="1">
    <source>
        <dbReference type="EMBL" id="GIX83725.1"/>
    </source>
</evidence>
<sequence length="79" mass="9109">MSVHDDISSDEKAVQISYSPFEMVKIPVKTIEPIHHRTWTSHLFHLALYSVGRAKSCSGRDLRFPANRRPLIAHYGHLR</sequence>
<dbReference type="Proteomes" id="UP001054945">
    <property type="component" value="Unassembled WGS sequence"/>
</dbReference>
<organism evidence="1 2">
    <name type="scientific">Caerostris extrusa</name>
    <name type="common">Bark spider</name>
    <name type="synonym">Caerostris bankana</name>
    <dbReference type="NCBI Taxonomy" id="172846"/>
    <lineage>
        <taxon>Eukaryota</taxon>
        <taxon>Metazoa</taxon>
        <taxon>Ecdysozoa</taxon>
        <taxon>Arthropoda</taxon>
        <taxon>Chelicerata</taxon>
        <taxon>Arachnida</taxon>
        <taxon>Araneae</taxon>
        <taxon>Araneomorphae</taxon>
        <taxon>Entelegynae</taxon>
        <taxon>Araneoidea</taxon>
        <taxon>Araneidae</taxon>
        <taxon>Caerostris</taxon>
    </lineage>
</organism>
<dbReference type="EMBL" id="BPLR01020898">
    <property type="protein sequence ID" value="GIX83725.1"/>
    <property type="molecule type" value="Genomic_DNA"/>
</dbReference>
<comment type="caution">
    <text evidence="1">The sequence shown here is derived from an EMBL/GenBank/DDBJ whole genome shotgun (WGS) entry which is preliminary data.</text>
</comment>
<gene>
    <name evidence="1" type="ORF">CEXT_607151</name>
</gene>
<name>A0AAV4NG20_CAEEX</name>